<gene>
    <name evidence="10" type="ORF">NBM05_06205</name>
</gene>
<evidence type="ECO:0000256" key="8">
    <source>
        <dbReference type="SAM" id="MobiDB-lite"/>
    </source>
</evidence>
<keyword evidence="4" id="KW-0125">Carotenoid biosynthesis</keyword>
<dbReference type="GO" id="GO:0016020">
    <property type="term" value="C:membrane"/>
    <property type="evidence" value="ECO:0007669"/>
    <property type="project" value="UniProtKB-SubCell"/>
</dbReference>
<organism evidence="10 11">
    <name type="scientific">Rothia santali</name>
    <dbReference type="NCBI Taxonomy" id="2949643"/>
    <lineage>
        <taxon>Bacteria</taxon>
        <taxon>Bacillati</taxon>
        <taxon>Actinomycetota</taxon>
        <taxon>Actinomycetes</taxon>
        <taxon>Micrococcales</taxon>
        <taxon>Micrococcaceae</taxon>
        <taxon>Rothia</taxon>
    </lineage>
</organism>
<accession>A0A9X2HCI4</accession>
<comment type="subcellular location">
    <subcellularLocation>
        <location evidence="1">Membrane</location>
        <topology evidence="1">Multi-pass membrane protein</topology>
    </subcellularLocation>
</comment>
<name>A0A9X2HCI4_9MICC</name>
<evidence type="ECO:0000256" key="9">
    <source>
        <dbReference type="SAM" id="Phobius"/>
    </source>
</evidence>
<dbReference type="InterPro" id="IPR017825">
    <property type="entry name" value="Lycopene_cyclase_dom"/>
</dbReference>
<dbReference type="EMBL" id="JANAFB010000011">
    <property type="protein sequence ID" value="MCP3425615.1"/>
    <property type="molecule type" value="Genomic_DNA"/>
</dbReference>
<dbReference type="GO" id="GO:0045436">
    <property type="term" value="F:lycopene beta cyclase activity"/>
    <property type="evidence" value="ECO:0007669"/>
    <property type="project" value="UniProtKB-ARBA"/>
</dbReference>
<dbReference type="Proteomes" id="UP001139502">
    <property type="component" value="Unassembled WGS sequence"/>
</dbReference>
<evidence type="ECO:0000256" key="4">
    <source>
        <dbReference type="ARBA" id="ARBA00022746"/>
    </source>
</evidence>
<dbReference type="RefSeq" id="WP_254165901.1">
    <property type="nucleotide sequence ID" value="NZ_JANAFB010000011.1"/>
</dbReference>
<evidence type="ECO:0000256" key="3">
    <source>
        <dbReference type="ARBA" id="ARBA00022692"/>
    </source>
</evidence>
<evidence type="ECO:0000256" key="7">
    <source>
        <dbReference type="ARBA" id="ARBA00023235"/>
    </source>
</evidence>
<feature type="transmembrane region" description="Helical" evidence="9">
    <location>
        <begin position="6"/>
        <end position="24"/>
    </location>
</feature>
<proteinExistence type="predicted"/>
<dbReference type="AlphaFoldDB" id="A0A9X2HCI4"/>
<protein>
    <submittedName>
        <fullName evidence="10">Lycopene cyclase domain-containing protein</fullName>
    </submittedName>
</protein>
<evidence type="ECO:0000256" key="2">
    <source>
        <dbReference type="ARBA" id="ARBA00004829"/>
    </source>
</evidence>
<feature type="transmembrane region" description="Helical" evidence="9">
    <location>
        <begin position="81"/>
        <end position="98"/>
    </location>
</feature>
<dbReference type="GO" id="GO:0016117">
    <property type="term" value="P:carotenoid biosynthetic process"/>
    <property type="evidence" value="ECO:0007669"/>
    <property type="project" value="UniProtKB-KW"/>
</dbReference>
<feature type="region of interest" description="Disordered" evidence="8">
    <location>
        <begin position="102"/>
        <end position="134"/>
    </location>
</feature>
<evidence type="ECO:0000256" key="1">
    <source>
        <dbReference type="ARBA" id="ARBA00004141"/>
    </source>
</evidence>
<feature type="transmembrane region" description="Helical" evidence="9">
    <location>
        <begin position="36"/>
        <end position="61"/>
    </location>
</feature>
<keyword evidence="7" id="KW-0413">Isomerase</keyword>
<evidence type="ECO:0000256" key="6">
    <source>
        <dbReference type="ARBA" id="ARBA00023136"/>
    </source>
</evidence>
<evidence type="ECO:0000256" key="5">
    <source>
        <dbReference type="ARBA" id="ARBA00022989"/>
    </source>
</evidence>
<keyword evidence="11" id="KW-1185">Reference proteome</keyword>
<comment type="caution">
    <text evidence="10">The sequence shown here is derived from an EMBL/GenBank/DDBJ whole genome shotgun (WGS) entry which is preliminary data.</text>
</comment>
<keyword evidence="6 9" id="KW-0472">Membrane</keyword>
<reference evidence="10" key="1">
    <citation type="submission" date="2022-06" db="EMBL/GenBank/DDBJ databases">
        <title>Rothia sp. isolated from sandalwood seedling.</title>
        <authorList>
            <person name="Tuikhar N."/>
            <person name="Kirdat K."/>
            <person name="Thorat V."/>
            <person name="Swetha P."/>
            <person name="Padma S."/>
            <person name="Sundararaj R."/>
            <person name="Yadav A."/>
        </authorList>
    </citation>
    <scope>NUCLEOTIDE SEQUENCE</scope>
    <source>
        <strain evidence="10">AR01</strain>
    </source>
</reference>
<feature type="compositionally biased region" description="Basic and acidic residues" evidence="8">
    <location>
        <begin position="102"/>
        <end position="126"/>
    </location>
</feature>
<evidence type="ECO:0000313" key="11">
    <source>
        <dbReference type="Proteomes" id="UP001139502"/>
    </source>
</evidence>
<dbReference type="GO" id="GO:0016872">
    <property type="term" value="F:intramolecular lyase activity"/>
    <property type="evidence" value="ECO:0007669"/>
    <property type="project" value="InterPro"/>
</dbReference>
<keyword evidence="3 9" id="KW-0812">Transmembrane</keyword>
<dbReference type="NCBIfam" id="TIGR03462">
    <property type="entry name" value="CarR_dom_SF"/>
    <property type="match status" value="1"/>
</dbReference>
<comment type="pathway">
    <text evidence="2">Carotenoid biosynthesis.</text>
</comment>
<sequence length="134" mass="14512">MIGLAYLGALAVSAAGMVILDWRYRLTFFRRPGFSALAVLGMTLFFLAWDVVGISTGIFLRGETEFMTGIDLGPELPLEEPVFLAFLSYLTLNVAGLLNRAGRADRRDSEERADRSGRAGRADGTHRAGQGDAA</sequence>
<evidence type="ECO:0000313" key="10">
    <source>
        <dbReference type="EMBL" id="MCP3425615.1"/>
    </source>
</evidence>
<keyword evidence="5 9" id="KW-1133">Transmembrane helix</keyword>